<sequence>MHLLVRDGYVVNVIEPPEDSDWAPPEGCILVEATGAIGDHWNGSACTAPSQVPISAPELLAYAADRRFAIETGGITLPNGAPIATDRDSQSLITGAWNYVLNSENATVSFKTAAGFVSMDADTLKQLALAVGDHVQKCFAAEGTIALAIATGTITTQADVDAAFASIMESA</sequence>
<dbReference type="Pfam" id="PF14301">
    <property type="entry name" value="DUF4376"/>
    <property type="match status" value="1"/>
</dbReference>
<protein>
    <submittedName>
        <fullName evidence="2">DUF4376 domain-containing protein</fullName>
    </submittedName>
</protein>
<dbReference type="InterPro" id="IPR025484">
    <property type="entry name" value="DUF4376"/>
</dbReference>
<feature type="domain" description="DUF4376" evidence="1">
    <location>
        <begin position="58"/>
        <end position="162"/>
    </location>
</feature>
<keyword evidence="3" id="KW-1185">Reference proteome</keyword>
<dbReference type="Proteomes" id="UP001555786">
    <property type="component" value="Unassembled WGS sequence"/>
</dbReference>
<evidence type="ECO:0000313" key="2">
    <source>
        <dbReference type="EMBL" id="MEW9304704.1"/>
    </source>
</evidence>
<organism evidence="2 3">
    <name type="scientific">Labrys neptuniae</name>
    <dbReference type="NCBI Taxonomy" id="376174"/>
    <lineage>
        <taxon>Bacteria</taxon>
        <taxon>Pseudomonadati</taxon>
        <taxon>Pseudomonadota</taxon>
        <taxon>Alphaproteobacteria</taxon>
        <taxon>Hyphomicrobiales</taxon>
        <taxon>Xanthobacteraceae</taxon>
        <taxon>Labrys</taxon>
    </lineage>
</organism>
<accession>A0ABV3PGG1</accession>
<evidence type="ECO:0000313" key="3">
    <source>
        <dbReference type="Proteomes" id="UP001555786"/>
    </source>
</evidence>
<dbReference type="RefSeq" id="WP_367623013.1">
    <property type="nucleotide sequence ID" value="NZ_JBFNQD010000001.1"/>
</dbReference>
<proteinExistence type="predicted"/>
<evidence type="ECO:0000259" key="1">
    <source>
        <dbReference type="Pfam" id="PF14301"/>
    </source>
</evidence>
<dbReference type="EMBL" id="JBFNQD010000001">
    <property type="protein sequence ID" value="MEW9304704.1"/>
    <property type="molecule type" value="Genomic_DNA"/>
</dbReference>
<comment type="caution">
    <text evidence="2">The sequence shown here is derived from an EMBL/GenBank/DDBJ whole genome shotgun (WGS) entry which is preliminary data.</text>
</comment>
<name>A0ABV3PGG1_9HYPH</name>
<gene>
    <name evidence="2" type="ORF">ABXS05_04100</name>
</gene>
<reference evidence="2 3" key="1">
    <citation type="submission" date="2024-07" db="EMBL/GenBank/DDBJ databases">
        <title>Description of Labrys sedimenti sp. nov., isolated from a diclofenac-degrading enrichment culture.</title>
        <authorList>
            <person name="Tancsics A."/>
            <person name="Csepanyi A."/>
        </authorList>
    </citation>
    <scope>NUCLEOTIDE SEQUENCE [LARGE SCALE GENOMIC DNA]</scope>
    <source>
        <strain evidence="2 3">LMG 23578</strain>
    </source>
</reference>